<dbReference type="PROSITE" id="PS51084">
    <property type="entry name" value="HIT_2"/>
    <property type="match status" value="1"/>
</dbReference>
<dbReference type="PROSITE" id="PS00892">
    <property type="entry name" value="HIT_1"/>
    <property type="match status" value="1"/>
</dbReference>
<evidence type="ECO:0000256" key="2">
    <source>
        <dbReference type="PIRSR" id="PIRSR601310-3"/>
    </source>
</evidence>
<dbReference type="SUPFAM" id="SSF54197">
    <property type="entry name" value="HIT-like"/>
    <property type="match status" value="1"/>
</dbReference>
<evidence type="ECO:0000313" key="5">
    <source>
        <dbReference type="EMBL" id="QHX43724.1"/>
    </source>
</evidence>
<sequence>MDDCIFCKIIKGEIPCMKVYEDEYTIVFMDIAKDVDGHMLVVPKKHVTNILDADEATLHHVMDTVKKVANHCVTDCGYEGVNMLNANNQCAGQTVFHLHIHLIPRKSGDAVPSFPKFGGAVHPLEETYKKLKI</sequence>
<evidence type="ECO:0000256" key="3">
    <source>
        <dbReference type="PROSITE-ProRule" id="PRU00464"/>
    </source>
</evidence>
<dbReference type="GO" id="GO:0003824">
    <property type="term" value="F:catalytic activity"/>
    <property type="evidence" value="ECO:0007669"/>
    <property type="project" value="InterPro"/>
</dbReference>
<feature type="domain" description="HIT" evidence="4">
    <location>
        <begin position="5"/>
        <end position="112"/>
    </location>
</feature>
<dbReference type="InterPro" id="IPR001310">
    <property type="entry name" value="Histidine_triad_HIT"/>
</dbReference>
<accession>A0A6P1Y2K8</accession>
<dbReference type="InterPro" id="IPR039384">
    <property type="entry name" value="HINT"/>
</dbReference>
<dbReference type="Pfam" id="PF01230">
    <property type="entry name" value="HIT"/>
    <property type="match status" value="1"/>
</dbReference>
<protein>
    <submittedName>
        <fullName evidence="5">HIT family protein</fullName>
    </submittedName>
</protein>
<reference evidence="5 6" key="1">
    <citation type="submission" date="2020-01" db="EMBL/GenBank/DDBJ databases">
        <title>Complete genome sequence of a human oral phylogroup 1 Treponema sp. strain ATCC 700766, originally isolated from periodontitis dental plaque.</title>
        <authorList>
            <person name="Chan Y."/>
            <person name="Huo Y.-B."/>
            <person name="Yu X.-L."/>
            <person name="Zeng H."/>
            <person name="Leung W.-K."/>
            <person name="Watt R.M."/>
        </authorList>
    </citation>
    <scope>NUCLEOTIDE SEQUENCE [LARGE SCALE GENOMIC DNA]</scope>
    <source>
        <strain evidence="5 6">OMZ 804</strain>
    </source>
</reference>
<dbReference type="RefSeq" id="WP_162664037.1">
    <property type="nucleotide sequence ID" value="NZ_CP048020.1"/>
</dbReference>
<name>A0A6P1Y2K8_9SPIR</name>
<dbReference type="GO" id="GO:0009117">
    <property type="term" value="P:nucleotide metabolic process"/>
    <property type="evidence" value="ECO:0007669"/>
    <property type="project" value="TreeGrafter"/>
</dbReference>
<gene>
    <name evidence="5" type="ORF">GWP43_10055</name>
</gene>
<dbReference type="KEGG" id="trz:GWP43_10055"/>
<feature type="short sequence motif" description="Histidine triad motif" evidence="2 3">
    <location>
        <begin position="97"/>
        <end position="101"/>
    </location>
</feature>
<dbReference type="InterPro" id="IPR011146">
    <property type="entry name" value="HIT-like"/>
</dbReference>
<dbReference type="EMBL" id="CP048020">
    <property type="protein sequence ID" value="QHX43724.1"/>
    <property type="molecule type" value="Genomic_DNA"/>
</dbReference>
<organism evidence="5 6">
    <name type="scientific">Treponema vincentii</name>
    <dbReference type="NCBI Taxonomy" id="69710"/>
    <lineage>
        <taxon>Bacteria</taxon>
        <taxon>Pseudomonadati</taxon>
        <taxon>Spirochaetota</taxon>
        <taxon>Spirochaetia</taxon>
        <taxon>Spirochaetales</taxon>
        <taxon>Treponemataceae</taxon>
        <taxon>Treponema</taxon>
    </lineage>
</organism>
<evidence type="ECO:0000313" key="6">
    <source>
        <dbReference type="Proteomes" id="UP000464374"/>
    </source>
</evidence>
<dbReference type="PRINTS" id="PR00332">
    <property type="entry name" value="HISTRIAD"/>
</dbReference>
<dbReference type="CDD" id="cd01277">
    <property type="entry name" value="HINT_subgroup"/>
    <property type="match status" value="1"/>
</dbReference>
<evidence type="ECO:0000259" key="4">
    <source>
        <dbReference type="PROSITE" id="PS51084"/>
    </source>
</evidence>
<dbReference type="PANTHER" id="PTHR46648">
    <property type="entry name" value="HIT FAMILY PROTEIN 1"/>
    <property type="match status" value="1"/>
</dbReference>
<dbReference type="Proteomes" id="UP000464374">
    <property type="component" value="Chromosome"/>
</dbReference>
<proteinExistence type="predicted"/>
<dbReference type="AlphaFoldDB" id="A0A6P1Y2K8"/>
<dbReference type="InterPro" id="IPR036265">
    <property type="entry name" value="HIT-like_sf"/>
</dbReference>
<evidence type="ECO:0000256" key="1">
    <source>
        <dbReference type="PIRSR" id="PIRSR601310-1"/>
    </source>
</evidence>
<dbReference type="InterPro" id="IPR019808">
    <property type="entry name" value="Histidine_triad_CS"/>
</dbReference>
<dbReference type="PANTHER" id="PTHR46648:SF1">
    <property type="entry name" value="ADENOSINE 5'-MONOPHOSPHORAMIDASE HNT1"/>
    <property type="match status" value="1"/>
</dbReference>
<dbReference type="Gene3D" id="3.30.428.10">
    <property type="entry name" value="HIT-like"/>
    <property type="match status" value="1"/>
</dbReference>
<feature type="active site" description="Tele-AMP-histidine intermediate" evidence="1">
    <location>
        <position position="99"/>
    </location>
</feature>